<dbReference type="Proteomes" id="UP001596160">
    <property type="component" value="Unassembled WGS sequence"/>
</dbReference>
<name>A0ABW0ARI4_9ACTN</name>
<protein>
    <submittedName>
        <fullName evidence="2">Uncharacterized protein</fullName>
    </submittedName>
</protein>
<dbReference type="RefSeq" id="WP_344485520.1">
    <property type="nucleotide sequence ID" value="NZ_BAAASB010000029.1"/>
</dbReference>
<evidence type="ECO:0000313" key="3">
    <source>
        <dbReference type="Proteomes" id="UP001596160"/>
    </source>
</evidence>
<evidence type="ECO:0000256" key="1">
    <source>
        <dbReference type="SAM" id="MobiDB-lite"/>
    </source>
</evidence>
<evidence type="ECO:0000313" key="2">
    <source>
        <dbReference type="EMBL" id="MFC5156394.1"/>
    </source>
</evidence>
<feature type="region of interest" description="Disordered" evidence="1">
    <location>
        <begin position="71"/>
        <end position="101"/>
    </location>
</feature>
<organism evidence="2 3">
    <name type="scientific">Streptomyces amakusaensis</name>
    <dbReference type="NCBI Taxonomy" id="67271"/>
    <lineage>
        <taxon>Bacteria</taxon>
        <taxon>Bacillati</taxon>
        <taxon>Actinomycetota</taxon>
        <taxon>Actinomycetes</taxon>
        <taxon>Kitasatosporales</taxon>
        <taxon>Streptomycetaceae</taxon>
        <taxon>Streptomyces</taxon>
    </lineage>
</organism>
<feature type="compositionally biased region" description="Polar residues" evidence="1">
    <location>
        <begin position="75"/>
        <end position="86"/>
    </location>
</feature>
<dbReference type="EMBL" id="JBHSKP010000033">
    <property type="protein sequence ID" value="MFC5156394.1"/>
    <property type="molecule type" value="Genomic_DNA"/>
</dbReference>
<gene>
    <name evidence="2" type="ORF">ACFPRH_32255</name>
</gene>
<proteinExistence type="predicted"/>
<comment type="caution">
    <text evidence="2">The sequence shown here is derived from an EMBL/GenBank/DDBJ whole genome shotgun (WGS) entry which is preliminary data.</text>
</comment>
<accession>A0ABW0ARI4</accession>
<keyword evidence="3" id="KW-1185">Reference proteome</keyword>
<sequence>MTLQPAPGPVVLDAQQAQSLVTLLREVEQFLDECDETVEEALAAHFGLHPASEAFSAALCFHADTLEAALAGQPTRDTLTSRTPTPRISPGHHRSGHSETR</sequence>
<reference evidence="3" key="1">
    <citation type="journal article" date="2019" name="Int. J. Syst. Evol. Microbiol.">
        <title>The Global Catalogue of Microorganisms (GCM) 10K type strain sequencing project: providing services to taxonomists for standard genome sequencing and annotation.</title>
        <authorList>
            <consortium name="The Broad Institute Genomics Platform"/>
            <consortium name="The Broad Institute Genome Sequencing Center for Infectious Disease"/>
            <person name="Wu L."/>
            <person name="Ma J."/>
        </authorList>
    </citation>
    <scope>NUCLEOTIDE SEQUENCE [LARGE SCALE GENOMIC DNA]</scope>
    <source>
        <strain evidence="3">PCU 266</strain>
    </source>
</reference>